<dbReference type="WBParaSite" id="nOo.2.0.1.t13315-RA">
    <property type="protein sequence ID" value="nOo.2.0.1.t13315-RA"/>
    <property type="gene ID" value="nOo.2.0.1.g13315"/>
</dbReference>
<dbReference type="Proteomes" id="UP000271087">
    <property type="component" value="Unassembled WGS sequence"/>
</dbReference>
<keyword evidence="2" id="KW-1185">Reference proteome</keyword>
<reference evidence="3" key="1">
    <citation type="submission" date="2016-06" db="UniProtKB">
        <authorList>
            <consortium name="WormBaseParasite"/>
        </authorList>
    </citation>
    <scope>IDENTIFICATION</scope>
</reference>
<evidence type="ECO:0000313" key="2">
    <source>
        <dbReference type="Proteomes" id="UP000271087"/>
    </source>
</evidence>
<organism evidence="3">
    <name type="scientific">Onchocerca ochengi</name>
    <name type="common">Filarial nematode worm</name>
    <dbReference type="NCBI Taxonomy" id="42157"/>
    <lineage>
        <taxon>Eukaryota</taxon>
        <taxon>Metazoa</taxon>
        <taxon>Ecdysozoa</taxon>
        <taxon>Nematoda</taxon>
        <taxon>Chromadorea</taxon>
        <taxon>Rhabditida</taxon>
        <taxon>Spirurina</taxon>
        <taxon>Spiruromorpha</taxon>
        <taxon>Filarioidea</taxon>
        <taxon>Onchocercidae</taxon>
        <taxon>Onchocerca</taxon>
    </lineage>
</organism>
<name>A0A182EYQ8_ONCOC</name>
<dbReference type="OrthoDB" id="5855624at2759"/>
<accession>A0A182EYQ8</accession>
<protein>
    <submittedName>
        <fullName evidence="1 3">Uncharacterized protein</fullName>
    </submittedName>
</protein>
<gene>
    <name evidence="1" type="ORF">NOO_LOCUS13315</name>
</gene>
<dbReference type="EMBL" id="UYRW01014604">
    <property type="protein sequence ID" value="VDN01044.1"/>
    <property type="molecule type" value="Genomic_DNA"/>
</dbReference>
<sequence length="34" mass="3630">MFNGTNGALVTIKLQEYNNPNLALPNGYTCACPS</sequence>
<evidence type="ECO:0000313" key="3">
    <source>
        <dbReference type="WBParaSite" id="nOo.2.0.1.t13315-RA"/>
    </source>
</evidence>
<reference evidence="1 2" key="2">
    <citation type="submission" date="2018-08" db="EMBL/GenBank/DDBJ databases">
        <authorList>
            <person name="Laetsch R D."/>
            <person name="Stevens L."/>
            <person name="Kumar S."/>
            <person name="Blaxter L. M."/>
        </authorList>
    </citation>
    <scope>NUCLEOTIDE SEQUENCE [LARGE SCALE GENOMIC DNA]</scope>
</reference>
<evidence type="ECO:0000313" key="1">
    <source>
        <dbReference type="EMBL" id="VDN01044.1"/>
    </source>
</evidence>
<dbReference type="AlphaFoldDB" id="A0A182EYQ8"/>
<proteinExistence type="predicted"/>